<dbReference type="AlphaFoldDB" id="A0A1J4K320"/>
<gene>
    <name evidence="3" type="ORF">TRFO_28802</name>
</gene>
<feature type="region of interest" description="Disordered" evidence="2">
    <location>
        <begin position="207"/>
        <end position="230"/>
    </location>
</feature>
<dbReference type="GeneID" id="94841097"/>
<dbReference type="RefSeq" id="XP_068357029.1">
    <property type="nucleotide sequence ID" value="XM_068506393.1"/>
</dbReference>
<accession>A0A1J4K320</accession>
<reference evidence="3" key="1">
    <citation type="submission" date="2016-10" db="EMBL/GenBank/DDBJ databases">
        <authorList>
            <person name="Benchimol M."/>
            <person name="Almeida L.G."/>
            <person name="Vasconcelos A.T."/>
            <person name="Perreira-Neves A."/>
            <person name="Rosa I.A."/>
            <person name="Tasca T."/>
            <person name="Bogo M.R."/>
            <person name="de Souza W."/>
        </authorList>
    </citation>
    <scope>NUCLEOTIDE SEQUENCE [LARGE SCALE GENOMIC DNA]</scope>
    <source>
        <strain evidence="3">K</strain>
    </source>
</reference>
<evidence type="ECO:0000313" key="3">
    <source>
        <dbReference type="EMBL" id="OHT03893.1"/>
    </source>
</evidence>
<feature type="compositionally biased region" description="Basic and acidic residues" evidence="2">
    <location>
        <begin position="371"/>
        <end position="381"/>
    </location>
</feature>
<protein>
    <submittedName>
        <fullName evidence="3">Uncharacterized protein</fullName>
    </submittedName>
</protein>
<dbReference type="Proteomes" id="UP000179807">
    <property type="component" value="Unassembled WGS sequence"/>
</dbReference>
<evidence type="ECO:0000256" key="1">
    <source>
        <dbReference type="SAM" id="Coils"/>
    </source>
</evidence>
<dbReference type="EMBL" id="MLAK01000814">
    <property type="protein sequence ID" value="OHT03893.1"/>
    <property type="molecule type" value="Genomic_DNA"/>
</dbReference>
<feature type="region of interest" description="Disordered" evidence="2">
    <location>
        <begin position="418"/>
        <end position="464"/>
    </location>
</feature>
<feature type="coiled-coil region" evidence="1">
    <location>
        <begin position="291"/>
        <end position="321"/>
    </location>
</feature>
<name>A0A1J4K320_9EUKA</name>
<feature type="compositionally biased region" description="Basic and acidic residues" evidence="2">
    <location>
        <begin position="440"/>
        <end position="464"/>
    </location>
</feature>
<feature type="region of interest" description="Disordered" evidence="2">
    <location>
        <begin position="362"/>
        <end position="381"/>
    </location>
</feature>
<comment type="caution">
    <text evidence="3">The sequence shown here is derived from an EMBL/GenBank/DDBJ whole genome shotgun (WGS) entry which is preliminary data.</text>
</comment>
<evidence type="ECO:0000313" key="4">
    <source>
        <dbReference type="Proteomes" id="UP000179807"/>
    </source>
</evidence>
<feature type="compositionally biased region" description="Basic and acidic residues" evidence="2">
    <location>
        <begin position="209"/>
        <end position="222"/>
    </location>
</feature>
<keyword evidence="1" id="KW-0175">Coiled coil</keyword>
<keyword evidence="4" id="KW-1185">Reference proteome</keyword>
<evidence type="ECO:0000256" key="2">
    <source>
        <dbReference type="SAM" id="MobiDB-lite"/>
    </source>
</evidence>
<dbReference type="VEuPathDB" id="TrichDB:TRFO_28802"/>
<organism evidence="3 4">
    <name type="scientific">Tritrichomonas foetus</name>
    <dbReference type="NCBI Taxonomy" id="1144522"/>
    <lineage>
        <taxon>Eukaryota</taxon>
        <taxon>Metamonada</taxon>
        <taxon>Parabasalia</taxon>
        <taxon>Tritrichomonadida</taxon>
        <taxon>Tritrichomonadidae</taxon>
        <taxon>Tritrichomonas</taxon>
    </lineage>
</organism>
<sequence>MDDTKIDSFYGANPQPNLIRVSFAQSPISAGKYLIEMCLIVYGDQLLSVNGKKISPQQKEYSNMTRQLLRPELINGWVISSDKPIHLINMNTRARKQLRFTFAQENSDAVGDDNTLFSAKSARSKKSLVHIHSDNHNNNNNFIRNMKTITYAEKTIESSELDISTATKQSEIACEGSKESVSSYCPSNAEREIILIALMNLSKKFNSKNNEESTDKQNDDSKNPTQKKKNKIDKFFKSANILAQAPLSYTRSKRLMQEREIAKKTAELPFAEERKPFLQKRLEAIQAVATARLEEQKRIQKEKELAEKQRKQKVLAEKEEAEKDDVYKMRRQKTLQQFTYENQKCTHPENAIKVVDTLQSKSGSLKLSSPTHKETDEDIDGKLSLEKNIPIGKGTTPIHRSNAVLSLQKKRISQILSNQRNISNDENQNLGSPLAGNDQNKQRDENNLQSDIKNEDLFETPKKK</sequence>
<feature type="compositionally biased region" description="Polar residues" evidence="2">
    <location>
        <begin position="418"/>
        <end position="431"/>
    </location>
</feature>
<proteinExistence type="predicted"/>